<gene>
    <name evidence="2" type="ORF">SAMN04488571_102106</name>
</gene>
<feature type="domain" description="DUF3887" evidence="1">
    <location>
        <begin position="46"/>
        <end position="130"/>
    </location>
</feature>
<protein>
    <recommendedName>
        <fullName evidence="1">DUF3887 domain-containing protein</fullName>
    </recommendedName>
</protein>
<name>A0A1G8XXJ5_9EURY</name>
<proteinExistence type="predicted"/>
<dbReference type="OrthoDB" id="106805at2157"/>
<dbReference type="Pfam" id="PF13026">
    <property type="entry name" value="DUF3887"/>
    <property type="match status" value="1"/>
</dbReference>
<reference evidence="2 3" key="1">
    <citation type="submission" date="2016-10" db="EMBL/GenBank/DDBJ databases">
        <authorList>
            <person name="Varghese N."/>
            <person name="Submissions S."/>
        </authorList>
    </citation>
    <scope>NUCLEOTIDE SEQUENCE [LARGE SCALE GENOMIC DNA]</scope>
    <source>
        <strain evidence="2 3">DSM 2373</strain>
    </source>
</reference>
<keyword evidence="3" id="KW-1185">Reference proteome</keyword>
<organism evidence="2 3">
    <name type="scientific">Methanoculleus thermophilus</name>
    <dbReference type="NCBI Taxonomy" id="2200"/>
    <lineage>
        <taxon>Archaea</taxon>
        <taxon>Methanobacteriati</taxon>
        <taxon>Methanobacteriota</taxon>
        <taxon>Stenosarchaea group</taxon>
        <taxon>Methanomicrobia</taxon>
        <taxon>Methanomicrobiales</taxon>
        <taxon>Methanomicrobiaceae</taxon>
        <taxon>Methanoculleus</taxon>
    </lineage>
</organism>
<evidence type="ECO:0000313" key="2">
    <source>
        <dbReference type="EMBL" id="SDJ95309.1"/>
    </source>
</evidence>
<accession>A0A1G8XXJ5</accession>
<evidence type="ECO:0000313" key="3">
    <source>
        <dbReference type="Proteomes" id="UP000326500"/>
    </source>
</evidence>
<dbReference type="InterPro" id="IPR024981">
    <property type="entry name" value="DUF3887"/>
</dbReference>
<dbReference type="AlphaFoldDB" id="A0A1G8XXJ5"/>
<dbReference type="PROSITE" id="PS51257">
    <property type="entry name" value="PROKAR_LIPOPROTEIN"/>
    <property type="match status" value="1"/>
</dbReference>
<dbReference type="RefSeq" id="WP_169795891.1">
    <property type="nucleotide sequence ID" value="NZ_BCNX01000004.1"/>
</dbReference>
<dbReference type="Proteomes" id="UP000326500">
    <property type="component" value="Unassembled WGS sequence"/>
</dbReference>
<dbReference type="Gene3D" id="3.10.450.590">
    <property type="match status" value="1"/>
</dbReference>
<sequence>MNRSQIPLIVVLVVFALVLACGCMGQETVVSGEEAAAVLAYADPVADNLMQGFNEHNYTKYSRDFGPEMRQALNEAAFEENREFVTSRIGLYESRSDPVVTETGEFVAVTYRAKFEQEDGVALRFVFKKDDPSHQLQGLWFTSPMLRS</sequence>
<dbReference type="EMBL" id="FNFT01000002">
    <property type="protein sequence ID" value="SDJ95309.1"/>
    <property type="molecule type" value="Genomic_DNA"/>
</dbReference>
<evidence type="ECO:0000259" key="1">
    <source>
        <dbReference type="Pfam" id="PF13026"/>
    </source>
</evidence>